<gene>
    <name evidence="1" type="ORF">FHW36_1011014</name>
</gene>
<dbReference type="Proteomes" id="UP000320811">
    <property type="component" value="Unassembled WGS sequence"/>
</dbReference>
<dbReference type="EMBL" id="VIWO01000001">
    <property type="protein sequence ID" value="TWF45088.1"/>
    <property type="molecule type" value="Genomic_DNA"/>
</dbReference>
<proteinExistence type="predicted"/>
<organism evidence="1 2">
    <name type="scientific">Chitinophaga polysaccharea</name>
    <dbReference type="NCBI Taxonomy" id="1293035"/>
    <lineage>
        <taxon>Bacteria</taxon>
        <taxon>Pseudomonadati</taxon>
        <taxon>Bacteroidota</taxon>
        <taxon>Chitinophagia</taxon>
        <taxon>Chitinophagales</taxon>
        <taxon>Chitinophagaceae</taxon>
        <taxon>Chitinophaga</taxon>
    </lineage>
</organism>
<comment type="caution">
    <text evidence="1">The sequence shown here is derived from an EMBL/GenBank/DDBJ whole genome shotgun (WGS) entry which is preliminary data.</text>
</comment>
<evidence type="ECO:0000313" key="2">
    <source>
        <dbReference type="Proteomes" id="UP000320811"/>
    </source>
</evidence>
<dbReference type="AlphaFoldDB" id="A0A561Q409"/>
<evidence type="ECO:0000313" key="1">
    <source>
        <dbReference type="EMBL" id="TWF45088.1"/>
    </source>
</evidence>
<keyword evidence="2" id="KW-1185">Reference proteome</keyword>
<accession>A0A561Q409</accession>
<sequence length="48" mass="5864">MEINKRIYLEKIVRAPRKAPSICYYPMKTLFEYKDKGMLFFFEILEAQ</sequence>
<name>A0A561Q409_9BACT</name>
<reference evidence="1 2" key="1">
    <citation type="submission" date="2019-06" db="EMBL/GenBank/DDBJ databases">
        <title>Sorghum-associated microbial communities from plants grown in Nebraska, USA.</title>
        <authorList>
            <person name="Schachtman D."/>
        </authorList>
    </citation>
    <scope>NUCLEOTIDE SEQUENCE [LARGE SCALE GENOMIC DNA]</scope>
    <source>
        <strain evidence="1 2">1209</strain>
    </source>
</reference>
<protein>
    <submittedName>
        <fullName evidence="1">Uncharacterized protein</fullName>
    </submittedName>
</protein>